<dbReference type="InterPro" id="IPR011990">
    <property type="entry name" value="TPR-like_helical_dom_sf"/>
</dbReference>
<sequence length="856" mass="97814">MMKKEKNAINLIKRGKFTDAVDQYNEIAHDFQKNGDLEEAIQFCEKGSSLAREHHQFFEGSLCERRLSELHALLGNREPCLQHLVSFRRMALKCASRSQEQLSFHVEAWCLQQLYQNGAGELRDIERAVQAVEMSRKLVDQYKTAFRDGEPGATPKHRKAELFILEAQLQEQLGNNSKALQLLDKAEHFLSANDKSIRYELRRTQCSVAPIARRIDIAELMEDEAPEDKKAIALNDLAHLYVVFNRLSYGYTKLATVYITHGKNLIANDLDEVTKRLCILYRLVKYTNILQNPRLEPKISLCELHEATGDLFDKYYQTMLEKEKREYRHFVRDNILKHFGKMLEHKRSDDDVRRAYNAMALIYVDLEEHSKALDYFEKHLEVLNRLGVAENQIIDTRLSILSCQCKLHYSDVQKSFSALKEKVALPNHKKELFDIWSDYCSDQLQEQEAKKWREMAEQIPDVVVKNEDDETDVLFGKLSDEEVLERIVDENELLRLDNMTEYQLKKTNDKGETILHHAAQQPDNEAVVEKLCRQGCNVNARDNGGWTPLSEAVAHEELDNARVLLRYGADVNSRSVESFVSSEESQTSSSSQNHHTSLTPLMEACANGFVRMARLLIENKAKIELKDSAGWTAYDHFRRHLAENGCTEEQKQFDEFLKNEMKKCNLAIKIPLVSSLKSSRIELDDSPTPDDEDDLIIMDSLASRKRRFSPDPTDKTAPKRQPKNRENARLPAVQKRPHFTPPTAHSNRNLRLSCSLLSSRKSTSPTTTIRSAPSVIDGADEVQCLGIQRKRKSLSPKRPSPRSVAKPRPPASSSSTPSISARETLDVLPVKCVFELSAGLDKIHPVMLPLARLAVI</sequence>
<feature type="compositionally biased region" description="Low complexity" evidence="5">
    <location>
        <begin position="801"/>
        <end position="820"/>
    </location>
</feature>
<protein>
    <recommendedName>
        <fullName evidence="8">Tonsoku-like protein</fullName>
    </recommendedName>
</protein>
<dbReference type="GO" id="GO:0031436">
    <property type="term" value="C:BRCA1-BARD1 complex"/>
    <property type="evidence" value="ECO:0007669"/>
    <property type="project" value="TreeGrafter"/>
</dbReference>
<keyword evidence="4" id="KW-0802">TPR repeat</keyword>
<dbReference type="PROSITE" id="PS50088">
    <property type="entry name" value="ANK_REPEAT"/>
    <property type="match status" value="3"/>
</dbReference>
<dbReference type="GO" id="GO:0004842">
    <property type="term" value="F:ubiquitin-protein transferase activity"/>
    <property type="evidence" value="ECO:0007669"/>
    <property type="project" value="TreeGrafter"/>
</dbReference>
<keyword evidence="7" id="KW-1185">Reference proteome</keyword>
<dbReference type="EnsemblMetazoa" id="CJA16432.1">
    <property type="protein sequence ID" value="CJA16432.1"/>
    <property type="gene ID" value="WBGene00135636"/>
</dbReference>
<dbReference type="PROSITE" id="PS50297">
    <property type="entry name" value="ANK_REP_REGION"/>
    <property type="match status" value="2"/>
</dbReference>
<feature type="repeat" description="ANK" evidence="3">
    <location>
        <begin position="510"/>
        <end position="543"/>
    </location>
</feature>
<dbReference type="Pfam" id="PF12796">
    <property type="entry name" value="Ank_2"/>
    <property type="match status" value="1"/>
</dbReference>
<dbReference type="GO" id="GO:0070531">
    <property type="term" value="C:BRCA1-A complex"/>
    <property type="evidence" value="ECO:0007669"/>
    <property type="project" value="TreeGrafter"/>
</dbReference>
<feature type="repeat" description="ANK" evidence="3">
    <location>
        <begin position="596"/>
        <end position="628"/>
    </location>
</feature>
<keyword evidence="1" id="KW-0677">Repeat</keyword>
<dbReference type="AlphaFoldDB" id="A0A8R1DZA2"/>
<dbReference type="PROSITE" id="PS50005">
    <property type="entry name" value="TPR"/>
    <property type="match status" value="1"/>
</dbReference>
<evidence type="ECO:0000313" key="7">
    <source>
        <dbReference type="Proteomes" id="UP000005237"/>
    </source>
</evidence>
<evidence type="ECO:0000256" key="3">
    <source>
        <dbReference type="PROSITE-ProRule" id="PRU00023"/>
    </source>
</evidence>
<dbReference type="SMART" id="SM00248">
    <property type="entry name" value="ANK"/>
    <property type="match status" value="3"/>
</dbReference>
<proteinExistence type="predicted"/>
<dbReference type="Pfam" id="PF13181">
    <property type="entry name" value="TPR_8"/>
    <property type="match status" value="1"/>
</dbReference>
<reference evidence="6" key="2">
    <citation type="submission" date="2022-06" db="UniProtKB">
        <authorList>
            <consortium name="EnsemblMetazoa"/>
        </authorList>
    </citation>
    <scope>IDENTIFICATION</scope>
    <source>
        <strain evidence="6">DF5081</strain>
    </source>
</reference>
<dbReference type="InterPro" id="IPR019734">
    <property type="entry name" value="TPR_rpt"/>
</dbReference>
<dbReference type="Proteomes" id="UP000005237">
    <property type="component" value="Unassembled WGS sequence"/>
</dbReference>
<feature type="compositionally biased region" description="Basic and acidic residues" evidence="5">
    <location>
        <begin position="708"/>
        <end position="728"/>
    </location>
</feature>
<dbReference type="Gene3D" id="1.25.40.10">
    <property type="entry name" value="Tetratricopeptide repeat domain"/>
    <property type="match status" value="2"/>
</dbReference>
<dbReference type="Pfam" id="PF00023">
    <property type="entry name" value="Ank"/>
    <property type="match status" value="1"/>
</dbReference>
<accession>A0A8R1DZA2</accession>
<evidence type="ECO:0000256" key="1">
    <source>
        <dbReference type="ARBA" id="ARBA00022737"/>
    </source>
</evidence>
<reference evidence="7" key="1">
    <citation type="submission" date="2010-08" db="EMBL/GenBank/DDBJ databases">
        <authorList>
            <consortium name="Caenorhabditis japonica Sequencing Consortium"/>
            <person name="Wilson R.K."/>
        </authorList>
    </citation>
    <scope>NUCLEOTIDE SEQUENCE [LARGE SCALE GENOMIC DNA]</scope>
    <source>
        <strain evidence="7">DF5081</strain>
    </source>
</reference>
<feature type="repeat" description="TPR" evidence="4">
    <location>
        <begin position="353"/>
        <end position="386"/>
    </location>
</feature>
<dbReference type="GO" id="GO:0085020">
    <property type="term" value="P:protein K6-linked ubiquitination"/>
    <property type="evidence" value="ECO:0007669"/>
    <property type="project" value="TreeGrafter"/>
</dbReference>
<keyword evidence="2 3" id="KW-0040">ANK repeat</keyword>
<feature type="repeat" description="ANK" evidence="3">
    <location>
        <begin position="544"/>
        <end position="576"/>
    </location>
</feature>
<evidence type="ECO:0000256" key="4">
    <source>
        <dbReference type="PROSITE-ProRule" id="PRU00339"/>
    </source>
</evidence>
<dbReference type="SUPFAM" id="SSF48403">
    <property type="entry name" value="Ankyrin repeat"/>
    <property type="match status" value="1"/>
</dbReference>
<feature type="region of interest" description="Disordered" evidence="5">
    <location>
        <begin position="701"/>
        <end position="750"/>
    </location>
</feature>
<dbReference type="InterPro" id="IPR002110">
    <property type="entry name" value="Ankyrin_rpt"/>
</dbReference>
<dbReference type="SMART" id="SM00028">
    <property type="entry name" value="TPR"/>
    <property type="match status" value="3"/>
</dbReference>
<dbReference type="PANTHER" id="PTHR24171:SF8">
    <property type="entry name" value="BRCA1-ASSOCIATED RING DOMAIN PROTEIN 1"/>
    <property type="match status" value="1"/>
</dbReference>
<name>A0A8R1DZA2_CAEJA</name>
<dbReference type="InterPro" id="IPR036770">
    <property type="entry name" value="Ankyrin_rpt-contain_sf"/>
</dbReference>
<evidence type="ECO:0000313" key="6">
    <source>
        <dbReference type="EnsemblMetazoa" id="CJA16432.1"/>
    </source>
</evidence>
<dbReference type="PANTHER" id="PTHR24171">
    <property type="entry name" value="ANKYRIN REPEAT DOMAIN-CONTAINING PROTEIN 39-RELATED"/>
    <property type="match status" value="1"/>
</dbReference>
<feature type="region of interest" description="Disordered" evidence="5">
    <location>
        <begin position="788"/>
        <end position="820"/>
    </location>
</feature>
<evidence type="ECO:0000256" key="2">
    <source>
        <dbReference type="ARBA" id="ARBA00023043"/>
    </source>
</evidence>
<organism evidence="6 7">
    <name type="scientific">Caenorhabditis japonica</name>
    <dbReference type="NCBI Taxonomy" id="281687"/>
    <lineage>
        <taxon>Eukaryota</taxon>
        <taxon>Metazoa</taxon>
        <taxon>Ecdysozoa</taxon>
        <taxon>Nematoda</taxon>
        <taxon>Chromadorea</taxon>
        <taxon>Rhabditida</taxon>
        <taxon>Rhabditina</taxon>
        <taxon>Rhabditomorpha</taxon>
        <taxon>Rhabditoidea</taxon>
        <taxon>Rhabditidae</taxon>
        <taxon>Peloderinae</taxon>
        <taxon>Caenorhabditis</taxon>
    </lineage>
</organism>
<evidence type="ECO:0008006" key="8">
    <source>
        <dbReference type="Google" id="ProtNLM"/>
    </source>
</evidence>
<dbReference type="Gene3D" id="1.25.40.20">
    <property type="entry name" value="Ankyrin repeat-containing domain"/>
    <property type="match status" value="1"/>
</dbReference>
<evidence type="ECO:0000256" key="5">
    <source>
        <dbReference type="SAM" id="MobiDB-lite"/>
    </source>
</evidence>
<dbReference type="SUPFAM" id="SSF48452">
    <property type="entry name" value="TPR-like"/>
    <property type="match status" value="2"/>
</dbReference>